<dbReference type="SUPFAM" id="SSF48150">
    <property type="entry name" value="DNA-glycosylase"/>
    <property type="match status" value="1"/>
</dbReference>
<dbReference type="GO" id="GO:0003677">
    <property type="term" value="F:DNA binding"/>
    <property type="evidence" value="ECO:0007669"/>
    <property type="project" value="InterPro"/>
</dbReference>
<evidence type="ECO:0000256" key="3">
    <source>
        <dbReference type="SAM" id="MobiDB-lite"/>
    </source>
</evidence>
<feature type="compositionally biased region" description="Basic residues" evidence="3">
    <location>
        <begin position="46"/>
        <end position="55"/>
    </location>
</feature>
<dbReference type="AlphaFoldDB" id="A0AAQ3Q3E7"/>
<feature type="compositionally biased region" description="Pro residues" evidence="3">
    <location>
        <begin position="28"/>
        <end position="39"/>
    </location>
</feature>
<evidence type="ECO:0008006" key="6">
    <source>
        <dbReference type="Google" id="ProtNLM"/>
    </source>
</evidence>
<protein>
    <recommendedName>
        <fullName evidence="6">DNA glycosylase</fullName>
    </recommendedName>
</protein>
<proteinExistence type="predicted"/>
<reference evidence="4 5" key="1">
    <citation type="submission" date="2023-10" db="EMBL/GenBank/DDBJ databases">
        <title>Chromosome-scale genome assembly provides insights into flower coloration mechanisms of Canna indica.</title>
        <authorList>
            <person name="Li C."/>
        </authorList>
    </citation>
    <scope>NUCLEOTIDE SEQUENCE [LARGE SCALE GENOMIC DNA]</scope>
    <source>
        <tissue evidence="4">Flower</tissue>
    </source>
</reference>
<evidence type="ECO:0000313" key="4">
    <source>
        <dbReference type="EMBL" id="WOK95125.1"/>
    </source>
</evidence>
<keyword evidence="2" id="KW-0539">Nucleus</keyword>
<dbReference type="Proteomes" id="UP001327560">
    <property type="component" value="Chromosome 1"/>
</dbReference>
<feature type="compositionally biased region" description="Basic and acidic residues" evidence="3">
    <location>
        <begin position="56"/>
        <end position="83"/>
    </location>
</feature>
<dbReference type="Gene3D" id="1.10.340.30">
    <property type="entry name" value="Hypothetical protein, domain 2"/>
    <property type="match status" value="1"/>
</dbReference>
<feature type="region of interest" description="Disordered" evidence="3">
    <location>
        <begin position="147"/>
        <end position="168"/>
    </location>
</feature>
<name>A0AAQ3Q3E7_9LILI</name>
<feature type="region of interest" description="Disordered" evidence="3">
    <location>
        <begin position="19"/>
        <end position="128"/>
    </location>
</feature>
<sequence length="356" mass="40143">MQDKRQWLSAIDDIFSAFAYDPHNSRSPPVPPTPAPPEASPLTRAVRGRGRRRGRRNDERNRSRGSAEFERKQEEDEKAEKVSDNPPIFPQPMLFKNKRRATMPPSLTSTSSSSSSSSSSSPSSLIRTNVGGKPVVVSRFFPLPPQTSSSPVIPDCKDPIVGKPKAKRRSLPSRCDIEEEKPIDACKQFKKRTRKQPIAQLSAAEKKSDAYRRVPANSTWEPPSSCHHLLQERHSFDQWRVLIICMLLNVTTGRQVGKVLPGLFLLCPDAETTTKVPEEEIENAIQTLGLQKKRARMIKQFSCEYLRNDWTHVTQLHGIGKYAADAYAIFCVGKPEQVVPRDHKLLDYWKFVCGKG</sequence>
<dbReference type="GO" id="GO:0003824">
    <property type="term" value="F:catalytic activity"/>
    <property type="evidence" value="ECO:0007669"/>
    <property type="project" value="InterPro"/>
</dbReference>
<organism evidence="4 5">
    <name type="scientific">Canna indica</name>
    <name type="common">Indian-shot</name>
    <dbReference type="NCBI Taxonomy" id="4628"/>
    <lineage>
        <taxon>Eukaryota</taxon>
        <taxon>Viridiplantae</taxon>
        <taxon>Streptophyta</taxon>
        <taxon>Embryophyta</taxon>
        <taxon>Tracheophyta</taxon>
        <taxon>Spermatophyta</taxon>
        <taxon>Magnoliopsida</taxon>
        <taxon>Liliopsida</taxon>
        <taxon>Zingiberales</taxon>
        <taxon>Cannaceae</taxon>
        <taxon>Canna</taxon>
    </lineage>
</organism>
<keyword evidence="5" id="KW-1185">Reference proteome</keyword>
<evidence type="ECO:0000313" key="5">
    <source>
        <dbReference type="Proteomes" id="UP001327560"/>
    </source>
</evidence>
<feature type="compositionally biased region" description="Low complexity" evidence="3">
    <location>
        <begin position="105"/>
        <end position="125"/>
    </location>
</feature>
<evidence type="ECO:0000256" key="2">
    <source>
        <dbReference type="ARBA" id="ARBA00023242"/>
    </source>
</evidence>
<dbReference type="GO" id="GO:0005634">
    <property type="term" value="C:nucleus"/>
    <property type="evidence" value="ECO:0007669"/>
    <property type="project" value="UniProtKB-SubCell"/>
</dbReference>
<dbReference type="InterPro" id="IPR045138">
    <property type="entry name" value="MeCP2/MBD4"/>
</dbReference>
<accession>A0AAQ3Q3E7</accession>
<comment type="subcellular location">
    <subcellularLocation>
        <location evidence="1">Nucleus</location>
    </subcellularLocation>
</comment>
<dbReference type="GO" id="GO:0006281">
    <property type="term" value="P:DNA repair"/>
    <property type="evidence" value="ECO:0007669"/>
    <property type="project" value="InterPro"/>
</dbReference>
<gene>
    <name evidence="4" type="ORF">Cni_G03832</name>
</gene>
<dbReference type="EMBL" id="CP136890">
    <property type="protein sequence ID" value="WOK95125.1"/>
    <property type="molecule type" value="Genomic_DNA"/>
</dbReference>
<dbReference type="InterPro" id="IPR011257">
    <property type="entry name" value="DNA_glycosylase"/>
</dbReference>
<dbReference type="PANTHER" id="PTHR15074">
    <property type="entry name" value="METHYL-CPG-BINDING PROTEIN"/>
    <property type="match status" value="1"/>
</dbReference>
<evidence type="ECO:0000256" key="1">
    <source>
        <dbReference type="ARBA" id="ARBA00004123"/>
    </source>
</evidence>
<dbReference type="PANTHER" id="PTHR15074:SF0">
    <property type="entry name" value="METHYL-CPG-BINDING DOMAIN PROTEIN 4-LIKE PROTEIN"/>
    <property type="match status" value="1"/>
</dbReference>